<dbReference type="PANTHER" id="PTHR46797">
    <property type="entry name" value="HTH-TYPE TRANSCRIPTIONAL REGULATOR"/>
    <property type="match status" value="1"/>
</dbReference>
<dbReference type="InterPro" id="IPR050807">
    <property type="entry name" value="TransReg_Diox_bact_type"/>
</dbReference>
<evidence type="ECO:0000256" key="1">
    <source>
        <dbReference type="ARBA" id="ARBA00023015"/>
    </source>
</evidence>
<sequence length="106" mass="11881">MEQDSLKTKIGAALRAQRNHWGLSQERLAQRVGLTTRYIAGLERSEFNVTVDTLDELARILGLDPVALLNGELRDELPEQRDAPADANPVKRRRKNASRASALDDF</sequence>
<organism evidence="6 7">
    <name type="scientific">Leucobacter albus</name>
    <dbReference type="NCBI Taxonomy" id="272210"/>
    <lineage>
        <taxon>Bacteria</taxon>
        <taxon>Bacillati</taxon>
        <taxon>Actinomycetota</taxon>
        <taxon>Actinomycetes</taxon>
        <taxon>Micrococcales</taxon>
        <taxon>Microbacteriaceae</taxon>
        <taxon>Leucobacter</taxon>
    </lineage>
</organism>
<reference evidence="7" key="1">
    <citation type="journal article" date="2019" name="Int. J. Syst. Evol. Microbiol.">
        <title>The Global Catalogue of Microorganisms (GCM) 10K type strain sequencing project: providing services to taxonomists for standard genome sequencing and annotation.</title>
        <authorList>
            <consortium name="The Broad Institute Genomics Platform"/>
            <consortium name="The Broad Institute Genome Sequencing Center for Infectious Disease"/>
            <person name="Wu L."/>
            <person name="Ma J."/>
        </authorList>
    </citation>
    <scope>NUCLEOTIDE SEQUENCE [LARGE SCALE GENOMIC DNA]</scope>
    <source>
        <strain evidence="7">CCUG 50213</strain>
    </source>
</reference>
<feature type="region of interest" description="Disordered" evidence="4">
    <location>
        <begin position="73"/>
        <end position="106"/>
    </location>
</feature>
<keyword evidence="3" id="KW-0804">Transcription</keyword>
<protein>
    <submittedName>
        <fullName evidence="6">Helix-turn-helix domain-containing protein</fullName>
    </submittedName>
</protein>
<evidence type="ECO:0000256" key="4">
    <source>
        <dbReference type="SAM" id="MobiDB-lite"/>
    </source>
</evidence>
<keyword evidence="1" id="KW-0805">Transcription regulation</keyword>
<evidence type="ECO:0000256" key="3">
    <source>
        <dbReference type="ARBA" id="ARBA00023163"/>
    </source>
</evidence>
<name>A0ABW3TR86_9MICO</name>
<proteinExistence type="predicted"/>
<evidence type="ECO:0000259" key="5">
    <source>
        <dbReference type="PROSITE" id="PS50943"/>
    </source>
</evidence>
<dbReference type="Proteomes" id="UP001597181">
    <property type="component" value="Unassembled WGS sequence"/>
</dbReference>
<dbReference type="SUPFAM" id="SSF47413">
    <property type="entry name" value="lambda repressor-like DNA-binding domains"/>
    <property type="match status" value="1"/>
</dbReference>
<feature type="domain" description="HTH cro/C1-type" evidence="5">
    <location>
        <begin position="14"/>
        <end position="68"/>
    </location>
</feature>
<dbReference type="RefSeq" id="WP_343961838.1">
    <property type="nucleotide sequence ID" value="NZ_BAAAKZ010000013.1"/>
</dbReference>
<dbReference type="PANTHER" id="PTHR46797:SF23">
    <property type="entry name" value="HTH-TYPE TRANSCRIPTIONAL REGULATOR SUTR"/>
    <property type="match status" value="1"/>
</dbReference>
<keyword evidence="2" id="KW-0238">DNA-binding</keyword>
<dbReference type="PROSITE" id="PS50943">
    <property type="entry name" value="HTH_CROC1"/>
    <property type="match status" value="1"/>
</dbReference>
<dbReference type="SMART" id="SM00530">
    <property type="entry name" value="HTH_XRE"/>
    <property type="match status" value="1"/>
</dbReference>
<evidence type="ECO:0000256" key="2">
    <source>
        <dbReference type="ARBA" id="ARBA00023125"/>
    </source>
</evidence>
<dbReference type="CDD" id="cd00093">
    <property type="entry name" value="HTH_XRE"/>
    <property type="match status" value="1"/>
</dbReference>
<dbReference type="InterPro" id="IPR010982">
    <property type="entry name" value="Lambda_DNA-bd_dom_sf"/>
</dbReference>
<keyword evidence="7" id="KW-1185">Reference proteome</keyword>
<feature type="compositionally biased region" description="Basic and acidic residues" evidence="4">
    <location>
        <begin position="73"/>
        <end position="84"/>
    </location>
</feature>
<dbReference type="EMBL" id="JBHTLY010000003">
    <property type="protein sequence ID" value="MFD1201993.1"/>
    <property type="molecule type" value="Genomic_DNA"/>
</dbReference>
<gene>
    <name evidence="6" type="ORF">ACFQ3U_08815</name>
</gene>
<comment type="caution">
    <text evidence="6">The sequence shown here is derived from an EMBL/GenBank/DDBJ whole genome shotgun (WGS) entry which is preliminary data.</text>
</comment>
<dbReference type="InterPro" id="IPR001387">
    <property type="entry name" value="Cro/C1-type_HTH"/>
</dbReference>
<accession>A0ABW3TR86</accession>
<dbReference type="Gene3D" id="1.10.260.40">
    <property type="entry name" value="lambda repressor-like DNA-binding domains"/>
    <property type="match status" value="1"/>
</dbReference>
<dbReference type="Pfam" id="PF01381">
    <property type="entry name" value="HTH_3"/>
    <property type="match status" value="1"/>
</dbReference>
<evidence type="ECO:0000313" key="6">
    <source>
        <dbReference type="EMBL" id="MFD1201993.1"/>
    </source>
</evidence>
<evidence type="ECO:0000313" key="7">
    <source>
        <dbReference type="Proteomes" id="UP001597181"/>
    </source>
</evidence>